<protein>
    <submittedName>
        <fullName evidence="1">Phage protein, HK97 gp10 family</fullName>
    </submittedName>
</protein>
<evidence type="ECO:0000313" key="2">
    <source>
        <dbReference type="Proteomes" id="UP000008207"/>
    </source>
</evidence>
<dbReference type="OrthoDB" id="7996938at2"/>
<proteinExistence type="predicted"/>
<dbReference type="Proteomes" id="UP000008207">
    <property type="component" value="Chromosome"/>
</dbReference>
<keyword evidence="2" id="KW-1185">Reference proteome</keyword>
<dbReference type="AlphaFoldDB" id="B8ITA4"/>
<dbReference type="STRING" id="460265.Mnod_2003"/>
<dbReference type="Pfam" id="PF04883">
    <property type="entry name" value="HK97-gp10_like"/>
    <property type="match status" value="1"/>
</dbReference>
<dbReference type="EMBL" id="CP001349">
    <property type="protein sequence ID" value="ACL56990.1"/>
    <property type="molecule type" value="Genomic_DNA"/>
</dbReference>
<gene>
    <name evidence="1" type="ordered locus">Mnod_2003</name>
</gene>
<dbReference type="InterPro" id="IPR010064">
    <property type="entry name" value="HK97-gp10_tail"/>
</dbReference>
<reference evidence="1 2" key="1">
    <citation type="submission" date="2009-01" db="EMBL/GenBank/DDBJ databases">
        <title>Complete sequence of chromosome of Methylobacterium nodulans ORS 2060.</title>
        <authorList>
            <consortium name="US DOE Joint Genome Institute"/>
            <person name="Lucas S."/>
            <person name="Copeland A."/>
            <person name="Lapidus A."/>
            <person name="Glavina del Rio T."/>
            <person name="Dalin E."/>
            <person name="Tice H."/>
            <person name="Bruce D."/>
            <person name="Goodwin L."/>
            <person name="Pitluck S."/>
            <person name="Sims D."/>
            <person name="Brettin T."/>
            <person name="Detter J.C."/>
            <person name="Han C."/>
            <person name="Larimer F."/>
            <person name="Land M."/>
            <person name="Hauser L."/>
            <person name="Kyrpides N."/>
            <person name="Ivanova N."/>
            <person name="Marx C.J."/>
            <person name="Richardson P."/>
        </authorList>
    </citation>
    <scope>NUCLEOTIDE SEQUENCE [LARGE SCALE GENOMIC DNA]</scope>
    <source>
        <strain evidence="2">LMG 21967 / CNCM I-2342 / ORS 2060</strain>
    </source>
</reference>
<dbReference type="KEGG" id="mno:Mnod_2003"/>
<organism evidence="1 2">
    <name type="scientific">Methylobacterium nodulans (strain LMG 21967 / CNCM I-2342 / ORS 2060)</name>
    <dbReference type="NCBI Taxonomy" id="460265"/>
    <lineage>
        <taxon>Bacteria</taxon>
        <taxon>Pseudomonadati</taxon>
        <taxon>Pseudomonadota</taxon>
        <taxon>Alphaproteobacteria</taxon>
        <taxon>Hyphomicrobiales</taxon>
        <taxon>Methylobacteriaceae</taxon>
        <taxon>Methylobacterium</taxon>
    </lineage>
</organism>
<dbReference type="RefSeq" id="WP_015928679.1">
    <property type="nucleotide sequence ID" value="NC_011894.1"/>
</dbReference>
<evidence type="ECO:0000313" key="1">
    <source>
        <dbReference type="EMBL" id="ACL56990.1"/>
    </source>
</evidence>
<dbReference type="HOGENOM" id="CLU_1426506_0_0_5"/>
<dbReference type="eggNOG" id="ENOG50311DA">
    <property type="taxonomic scope" value="Bacteria"/>
</dbReference>
<sequence length="190" mass="20141">MVDITATLGAIGQGFSAFDLAPQARAFRTAPGVLSGLRLIDTVTGVVGVERISGQLAKYLVTLATRSDHAAEQAAADMVEMMRARAPRDTGTLFSGISWRKEGRLITVEATAVNGDDEYARFVEFGHRVGGTGHADAGFFDLEDHSALRPRGSSAGPTDVEPKPFFWNSVREGLAQLYSGAAAAAREEGL</sequence>
<accession>B8ITA4</accession>
<name>B8ITA4_METNO</name>